<keyword evidence="1" id="KW-0732">Signal</keyword>
<name>A0ABM6IVJ6_9BACL</name>
<dbReference type="EMBL" id="CP019401">
    <property type="protein sequence ID" value="AQU80601.1"/>
    <property type="molecule type" value="Genomic_DNA"/>
</dbReference>
<evidence type="ECO:0000256" key="1">
    <source>
        <dbReference type="SAM" id="SignalP"/>
    </source>
</evidence>
<organism evidence="2 3">
    <name type="scientific">Planococcus faecalis</name>
    <dbReference type="NCBI Taxonomy" id="1598147"/>
    <lineage>
        <taxon>Bacteria</taxon>
        <taxon>Bacillati</taxon>
        <taxon>Bacillota</taxon>
        <taxon>Bacilli</taxon>
        <taxon>Bacillales</taxon>
        <taxon>Caryophanaceae</taxon>
        <taxon>Planococcus</taxon>
    </lineage>
</organism>
<feature type="chain" id="PRO_5047433853" description="OmpH family outer membrane protein" evidence="1">
    <location>
        <begin position="26"/>
        <end position="153"/>
    </location>
</feature>
<reference evidence="2 3" key="1">
    <citation type="submission" date="2017-01" db="EMBL/GenBank/DDBJ databases">
        <title>Planococcus faecalis genome complete sequence.</title>
        <authorList>
            <person name="Lee P.C."/>
        </authorList>
    </citation>
    <scope>NUCLEOTIDE SEQUENCE [LARGE SCALE GENOMIC DNA]</scope>
    <source>
        <strain evidence="2 3">AJ003</strain>
    </source>
</reference>
<proteinExistence type="predicted"/>
<sequence length="153" mass="17118">MFKKNLIAALFALLLVIGMGTTGFANNNVQSVEYGITEDMTPEIAKAIADVNSTNAKIYVEINKAIDKSEKMYAKYQKDISKQPNLVRQAELTKKYGEKSDKLISDLKQQTEKMTLKGIEKAERAGLEVEIELVSITFADRTEKIDPIVVVSW</sequence>
<evidence type="ECO:0008006" key="4">
    <source>
        <dbReference type="Google" id="ProtNLM"/>
    </source>
</evidence>
<keyword evidence="3" id="KW-1185">Reference proteome</keyword>
<protein>
    <recommendedName>
        <fullName evidence="4">OmpH family outer membrane protein</fullName>
    </recommendedName>
</protein>
<evidence type="ECO:0000313" key="3">
    <source>
        <dbReference type="Proteomes" id="UP000189661"/>
    </source>
</evidence>
<dbReference type="RefSeq" id="WP_071152695.1">
    <property type="nucleotide sequence ID" value="NZ_CP019401.1"/>
</dbReference>
<evidence type="ECO:0000313" key="2">
    <source>
        <dbReference type="EMBL" id="AQU80601.1"/>
    </source>
</evidence>
<gene>
    <name evidence="2" type="ORF">AJGP001_15480</name>
</gene>
<feature type="signal peptide" evidence="1">
    <location>
        <begin position="1"/>
        <end position="25"/>
    </location>
</feature>
<accession>A0ABM6IVJ6</accession>
<dbReference type="Proteomes" id="UP000189661">
    <property type="component" value="Chromosome"/>
</dbReference>